<keyword evidence="2" id="KW-0547">Nucleotide-binding</keyword>
<dbReference type="InterPro" id="IPR000719">
    <property type="entry name" value="Prot_kinase_dom"/>
</dbReference>
<protein>
    <recommendedName>
        <fullName evidence="4">Protein kinase domain-containing protein</fullName>
    </recommendedName>
</protein>
<name>A0AAD2DSD0_9LAMI</name>
<keyword evidence="1" id="KW-0723">Serine/threonine-protein kinase</keyword>
<feature type="domain" description="Protein kinase" evidence="4">
    <location>
        <begin position="1"/>
        <end position="156"/>
    </location>
</feature>
<evidence type="ECO:0000256" key="3">
    <source>
        <dbReference type="ARBA" id="ARBA00022840"/>
    </source>
</evidence>
<gene>
    <name evidence="5" type="ORF">FPE_LOCUS10193</name>
</gene>
<dbReference type="GO" id="GO:0005524">
    <property type="term" value="F:ATP binding"/>
    <property type="evidence" value="ECO:0007669"/>
    <property type="project" value="UniProtKB-KW"/>
</dbReference>
<keyword evidence="1" id="KW-0808">Transferase</keyword>
<sequence length="156" mass="17292">MDDHFNAKVANFGLSKLMGDTGKGYVTTQVKGTLVSIEVKTTFYFFYLETVSLNIAKFFGALNSFLFVAKSWSLSIKGYMDPEYYMTQQLNEKNDVYNFGVVLLELITAKAPIKHGNHIVRALQKALNDPEGSENLDKILDPAMGSGSHVGLSILQ</sequence>
<dbReference type="InterPro" id="IPR011009">
    <property type="entry name" value="Kinase-like_dom_sf"/>
</dbReference>
<evidence type="ECO:0000256" key="2">
    <source>
        <dbReference type="ARBA" id="ARBA00022741"/>
    </source>
</evidence>
<dbReference type="Proteomes" id="UP000834106">
    <property type="component" value="Chromosome 6"/>
</dbReference>
<dbReference type="PROSITE" id="PS50011">
    <property type="entry name" value="PROTEIN_KINASE_DOM"/>
    <property type="match status" value="1"/>
</dbReference>
<keyword evidence="1" id="KW-0418">Kinase</keyword>
<dbReference type="EMBL" id="OU503041">
    <property type="protein sequence ID" value="CAI9762763.1"/>
    <property type="molecule type" value="Genomic_DNA"/>
</dbReference>
<dbReference type="AlphaFoldDB" id="A0AAD2DSD0"/>
<dbReference type="GO" id="GO:0004674">
    <property type="term" value="F:protein serine/threonine kinase activity"/>
    <property type="evidence" value="ECO:0007669"/>
    <property type="project" value="UniProtKB-KW"/>
</dbReference>
<accession>A0AAD2DSD0</accession>
<keyword evidence="3" id="KW-0067">ATP-binding</keyword>
<evidence type="ECO:0000313" key="5">
    <source>
        <dbReference type="EMBL" id="CAI9762763.1"/>
    </source>
</evidence>
<evidence type="ECO:0000313" key="6">
    <source>
        <dbReference type="Proteomes" id="UP000834106"/>
    </source>
</evidence>
<proteinExistence type="predicted"/>
<dbReference type="SUPFAM" id="SSF56112">
    <property type="entry name" value="Protein kinase-like (PK-like)"/>
    <property type="match status" value="1"/>
</dbReference>
<dbReference type="Gene3D" id="1.10.510.10">
    <property type="entry name" value="Transferase(Phosphotransferase) domain 1"/>
    <property type="match status" value="1"/>
</dbReference>
<evidence type="ECO:0000259" key="4">
    <source>
        <dbReference type="PROSITE" id="PS50011"/>
    </source>
</evidence>
<dbReference type="PANTHER" id="PTHR47989:SF62">
    <property type="entry name" value="OS05G0423500 PROTEIN"/>
    <property type="match status" value="1"/>
</dbReference>
<keyword evidence="6" id="KW-1185">Reference proteome</keyword>
<evidence type="ECO:0000256" key="1">
    <source>
        <dbReference type="ARBA" id="ARBA00022527"/>
    </source>
</evidence>
<reference evidence="5" key="1">
    <citation type="submission" date="2023-05" db="EMBL/GenBank/DDBJ databases">
        <authorList>
            <person name="Huff M."/>
        </authorList>
    </citation>
    <scope>NUCLEOTIDE SEQUENCE</scope>
</reference>
<organism evidence="5 6">
    <name type="scientific">Fraxinus pennsylvanica</name>
    <dbReference type="NCBI Taxonomy" id="56036"/>
    <lineage>
        <taxon>Eukaryota</taxon>
        <taxon>Viridiplantae</taxon>
        <taxon>Streptophyta</taxon>
        <taxon>Embryophyta</taxon>
        <taxon>Tracheophyta</taxon>
        <taxon>Spermatophyta</taxon>
        <taxon>Magnoliopsida</taxon>
        <taxon>eudicotyledons</taxon>
        <taxon>Gunneridae</taxon>
        <taxon>Pentapetalae</taxon>
        <taxon>asterids</taxon>
        <taxon>lamiids</taxon>
        <taxon>Lamiales</taxon>
        <taxon>Oleaceae</taxon>
        <taxon>Oleeae</taxon>
        <taxon>Fraxinus</taxon>
    </lineage>
</organism>
<dbReference type="PANTHER" id="PTHR47989">
    <property type="entry name" value="OS01G0750732 PROTEIN"/>
    <property type="match status" value="1"/>
</dbReference>